<keyword evidence="2" id="KW-1003">Cell membrane</keyword>
<dbReference type="Gene3D" id="6.10.340.10">
    <property type="match status" value="1"/>
</dbReference>
<dbReference type="Pfam" id="PF02743">
    <property type="entry name" value="dCache_1"/>
    <property type="match status" value="1"/>
</dbReference>
<dbReference type="InterPro" id="IPR003660">
    <property type="entry name" value="HAMP_dom"/>
</dbReference>
<dbReference type="SMART" id="SM00283">
    <property type="entry name" value="MA"/>
    <property type="match status" value="1"/>
</dbReference>
<keyword evidence="14" id="KW-1185">Reference proteome</keyword>
<keyword evidence="6 10" id="KW-0472">Membrane</keyword>
<dbReference type="PROSITE" id="PS50885">
    <property type="entry name" value="HAMP"/>
    <property type="match status" value="1"/>
</dbReference>
<comment type="subcellular location">
    <subcellularLocation>
        <location evidence="1">Cell membrane</location>
        <topology evidence="1">Multi-pass membrane protein</topology>
    </subcellularLocation>
</comment>
<comment type="caution">
    <text evidence="13">The sequence shown here is derived from an EMBL/GenBank/DDBJ whole genome shotgun (WGS) entry which is preliminary data.</text>
</comment>
<keyword evidence="7 9" id="KW-0807">Transducer</keyword>
<keyword evidence="4 10" id="KW-0812">Transmembrane</keyword>
<feature type="domain" description="HAMP" evidence="12">
    <location>
        <begin position="320"/>
        <end position="379"/>
    </location>
</feature>
<dbReference type="CDD" id="cd18773">
    <property type="entry name" value="PDC1_HK_sensor"/>
    <property type="match status" value="1"/>
</dbReference>
<dbReference type="GO" id="GO:0007165">
    <property type="term" value="P:signal transduction"/>
    <property type="evidence" value="ECO:0007669"/>
    <property type="project" value="UniProtKB-KW"/>
</dbReference>
<dbReference type="CDD" id="cd12912">
    <property type="entry name" value="PDC2_MCP_like"/>
    <property type="match status" value="1"/>
</dbReference>
<evidence type="ECO:0000256" key="3">
    <source>
        <dbReference type="ARBA" id="ARBA00022500"/>
    </source>
</evidence>
<evidence type="ECO:0000256" key="2">
    <source>
        <dbReference type="ARBA" id="ARBA00022475"/>
    </source>
</evidence>
<dbReference type="Gene3D" id="1.10.287.950">
    <property type="entry name" value="Methyl-accepting chemotaxis protein"/>
    <property type="match status" value="1"/>
</dbReference>
<evidence type="ECO:0000259" key="11">
    <source>
        <dbReference type="PROSITE" id="PS50111"/>
    </source>
</evidence>
<reference evidence="13" key="1">
    <citation type="submission" date="2022-11" db="EMBL/GenBank/DDBJ databases">
        <title>WGS of Natronobacillus azotifigens 24KS-1, an anaerobic diazotrophic haloalkaliphile from soda-rich habitats.</title>
        <authorList>
            <person name="Sorokin D.Y."/>
            <person name="Merkel A.Y."/>
        </authorList>
    </citation>
    <scope>NUCLEOTIDE SEQUENCE</scope>
    <source>
        <strain evidence="13">24KS-1</strain>
    </source>
</reference>
<dbReference type="InterPro" id="IPR033479">
    <property type="entry name" value="dCache_1"/>
</dbReference>
<dbReference type="GO" id="GO:0006935">
    <property type="term" value="P:chemotaxis"/>
    <property type="evidence" value="ECO:0007669"/>
    <property type="project" value="UniProtKB-KW"/>
</dbReference>
<dbReference type="RefSeq" id="WP_268780976.1">
    <property type="nucleotide sequence ID" value="NZ_JAPRAT010000030.1"/>
</dbReference>
<dbReference type="InterPro" id="IPR004089">
    <property type="entry name" value="MCPsignal_dom"/>
</dbReference>
<evidence type="ECO:0000256" key="9">
    <source>
        <dbReference type="PROSITE-ProRule" id="PRU00284"/>
    </source>
</evidence>
<organism evidence="13 14">
    <name type="scientific">Natronobacillus azotifigens</name>
    <dbReference type="NCBI Taxonomy" id="472978"/>
    <lineage>
        <taxon>Bacteria</taxon>
        <taxon>Bacillati</taxon>
        <taxon>Bacillota</taxon>
        <taxon>Bacilli</taxon>
        <taxon>Bacillales</taxon>
        <taxon>Bacillaceae</taxon>
        <taxon>Natronobacillus</taxon>
    </lineage>
</organism>
<feature type="domain" description="Methyl-accepting transducer" evidence="11">
    <location>
        <begin position="398"/>
        <end position="655"/>
    </location>
</feature>
<evidence type="ECO:0000256" key="7">
    <source>
        <dbReference type="ARBA" id="ARBA00023224"/>
    </source>
</evidence>
<evidence type="ECO:0000256" key="6">
    <source>
        <dbReference type="ARBA" id="ARBA00023136"/>
    </source>
</evidence>
<keyword evidence="3" id="KW-0145">Chemotaxis</keyword>
<evidence type="ECO:0000313" key="13">
    <source>
        <dbReference type="EMBL" id="MCZ0704206.1"/>
    </source>
</evidence>
<accession>A0A9J6RFL2</accession>
<dbReference type="GO" id="GO:0005886">
    <property type="term" value="C:plasma membrane"/>
    <property type="evidence" value="ECO:0007669"/>
    <property type="project" value="UniProtKB-SubCell"/>
</dbReference>
<evidence type="ECO:0000256" key="8">
    <source>
        <dbReference type="ARBA" id="ARBA00029447"/>
    </source>
</evidence>
<dbReference type="PROSITE" id="PS50111">
    <property type="entry name" value="CHEMOTAXIS_TRANSDUC_2"/>
    <property type="match status" value="1"/>
</dbReference>
<feature type="transmembrane region" description="Helical" evidence="10">
    <location>
        <begin position="295"/>
        <end position="318"/>
    </location>
</feature>
<sequence>MKLRTLKMKMIILFTLLVLFVSVGLGALSMLGAGGAINSFAEETFKNIADEGAKFVESQLNNEKHYMETLAGLDIVTDDSDWEEKVTYFEGQAERTDHFAFGFADLNGNGIMFDQSRSEMNIALDDFFQTAVNGESAVSNVFVFEEYEEPFIIVATPVYEGNTVTGILYGLKEALPFSDVVNSITFGETGRSAVIDHEGTFQAHSEPILIPMQFNLFATYEEYGEMEGEEGEMQDTSVDELLILFETEMVHGHIGVGEHTFDGERTYVGYAPIEGTEWIFMIEVDRAEVFEDLHVLNYFIIFVTVIAIILAVIVTYLISNSIAKPINLVTTELNRIANYDLTNTKDNNKFMKIMNKKDEVGEIARASEAMRVNLMNLIQKNGEVAEQISAASEELTATSEQSANTAIEVSKVIEDISNGASEQANDTEKGVEYMQDLSTKIEDEQAQVEKMKQSTEAVTTLKDQGLVQMDQLNKKSEQSVASSNEVKSIIHLTNESVDKIAKASQMIGDIAEQTNLLALNAAIEAARAGEAGQGFAVVADEVRKLAEQSNRFTNEIVSVINELASKSKEAVGAIDIVDENMNDQMVIVQETSNQFTGIAVKIEEMKEIVKGLTESGSIMKETSQNIVEVLHNLSAISEENAASTEQASASVTEQTNSMHEIAESSSSLSELAEMMQENIEKFKYDK</sequence>
<evidence type="ECO:0000256" key="4">
    <source>
        <dbReference type="ARBA" id="ARBA00022692"/>
    </source>
</evidence>
<gene>
    <name evidence="13" type="ORF">OWO01_13425</name>
</gene>
<dbReference type="Pfam" id="PF00015">
    <property type="entry name" value="MCPsignal"/>
    <property type="match status" value="1"/>
</dbReference>
<dbReference type="EMBL" id="JAPRAT010000030">
    <property type="protein sequence ID" value="MCZ0704206.1"/>
    <property type="molecule type" value="Genomic_DNA"/>
</dbReference>
<comment type="similarity">
    <text evidence="8">Belongs to the methyl-accepting chemotaxis (MCP) protein family.</text>
</comment>
<keyword evidence="5 10" id="KW-1133">Transmembrane helix</keyword>
<evidence type="ECO:0000256" key="1">
    <source>
        <dbReference type="ARBA" id="ARBA00004651"/>
    </source>
</evidence>
<dbReference type="PANTHER" id="PTHR32089">
    <property type="entry name" value="METHYL-ACCEPTING CHEMOTAXIS PROTEIN MCPB"/>
    <property type="match status" value="1"/>
</dbReference>
<evidence type="ECO:0000313" key="14">
    <source>
        <dbReference type="Proteomes" id="UP001084197"/>
    </source>
</evidence>
<protein>
    <submittedName>
        <fullName evidence="13">Methyl-accepting chemotaxis protein</fullName>
    </submittedName>
</protein>
<dbReference type="Proteomes" id="UP001084197">
    <property type="component" value="Unassembled WGS sequence"/>
</dbReference>
<proteinExistence type="inferred from homology"/>
<evidence type="ECO:0000259" key="12">
    <source>
        <dbReference type="PROSITE" id="PS50885"/>
    </source>
</evidence>
<name>A0A9J6RFL2_9BACI</name>
<dbReference type="SUPFAM" id="SSF58104">
    <property type="entry name" value="Methyl-accepting chemotaxis protein (MCP) signaling domain"/>
    <property type="match status" value="1"/>
</dbReference>
<evidence type="ECO:0000256" key="5">
    <source>
        <dbReference type="ARBA" id="ARBA00022989"/>
    </source>
</evidence>
<dbReference type="Gene3D" id="3.30.450.20">
    <property type="entry name" value="PAS domain"/>
    <property type="match status" value="1"/>
</dbReference>
<dbReference type="AlphaFoldDB" id="A0A9J6RFL2"/>
<evidence type="ECO:0000256" key="10">
    <source>
        <dbReference type="SAM" id="Phobius"/>
    </source>
</evidence>
<dbReference type="PANTHER" id="PTHR32089:SF112">
    <property type="entry name" value="LYSOZYME-LIKE PROTEIN-RELATED"/>
    <property type="match status" value="1"/>
</dbReference>